<gene>
    <name evidence="12" type="primary">valS</name>
    <name evidence="16" type="ORF">HNP82_001714</name>
</gene>
<dbReference type="Gene3D" id="1.10.287.380">
    <property type="entry name" value="Valyl-tRNA synthetase, C-terminal domain"/>
    <property type="match status" value="1"/>
</dbReference>
<dbReference type="CDD" id="cd00817">
    <property type="entry name" value="ValRS_core"/>
    <property type="match status" value="1"/>
</dbReference>
<comment type="domain">
    <text evidence="12">ValRS has two distinct active sites: one for aminoacylation and one for editing. The misactivated threonine is translocated from the active site to the editing site.</text>
</comment>
<dbReference type="PANTHER" id="PTHR11946">
    <property type="entry name" value="VALYL-TRNA SYNTHETASES"/>
    <property type="match status" value="1"/>
</dbReference>
<dbReference type="PROSITE" id="PS00178">
    <property type="entry name" value="AA_TRNA_LIGASE_I"/>
    <property type="match status" value="1"/>
</dbReference>
<dbReference type="GO" id="GO:0005524">
    <property type="term" value="F:ATP binding"/>
    <property type="evidence" value="ECO:0007669"/>
    <property type="project" value="UniProtKB-UniRule"/>
</dbReference>
<evidence type="ECO:0000256" key="3">
    <source>
        <dbReference type="ARBA" id="ARBA00022490"/>
    </source>
</evidence>
<proteinExistence type="inferred from homology"/>
<dbReference type="SUPFAM" id="SSF50677">
    <property type="entry name" value="ValRS/IleRS/LeuRS editing domain"/>
    <property type="match status" value="1"/>
</dbReference>
<keyword evidence="4 12" id="KW-0436">Ligase</keyword>
<comment type="similarity">
    <text evidence="11 12">Belongs to the class-I aminoacyl-tRNA synthetase family. ValS type 1 subfamily.</text>
</comment>
<evidence type="ECO:0000256" key="12">
    <source>
        <dbReference type="HAMAP-Rule" id="MF_02004"/>
    </source>
</evidence>
<dbReference type="GO" id="GO:0005829">
    <property type="term" value="C:cytosol"/>
    <property type="evidence" value="ECO:0007669"/>
    <property type="project" value="TreeGrafter"/>
</dbReference>
<feature type="domain" description="Aminoacyl-tRNA synthetase class Ia" evidence="13">
    <location>
        <begin position="16"/>
        <end position="563"/>
    </location>
</feature>
<evidence type="ECO:0000313" key="16">
    <source>
        <dbReference type="EMBL" id="MBB5264587.1"/>
    </source>
</evidence>
<evidence type="ECO:0000256" key="9">
    <source>
        <dbReference type="ARBA" id="ARBA00023146"/>
    </source>
</evidence>
<dbReference type="PRINTS" id="PR00986">
    <property type="entry name" value="TRNASYNTHVAL"/>
</dbReference>
<dbReference type="InterPro" id="IPR001412">
    <property type="entry name" value="aa-tRNA-synth_I_CS"/>
</dbReference>
<dbReference type="GO" id="GO:0002161">
    <property type="term" value="F:aminoacyl-tRNA deacylase activity"/>
    <property type="evidence" value="ECO:0007669"/>
    <property type="project" value="InterPro"/>
</dbReference>
<feature type="binding site" evidence="12">
    <location>
        <position position="528"/>
    </location>
    <ligand>
        <name>ATP</name>
        <dbReference type="ChEBI" id="CHEBI:30616"/>
    </ligand>
</feature>
<dbReference type="InterPro" id="IPR037118">
    <property type="entry name" value="Val-tRNA_synth_C_sf"/>
</dbReference>
<keyword evidence="7 12" id="KW-0648">Protein biosynthesis</keyword>
<keyword evidence="5 12" id="KW-0547">Nucleotide-binding</keyword>
<sequence>MNLEKTYDPSAIEGKLYTKWLNKKYFHAEVDRTKKPFTIVIPPPNITGKLHMGHALDNTLQDILIRYKRMQGYNALWQPGTDHASIATEVKIIEELKKEGIDKADLGREKFLERAWQWKEEYGGRIIQQLKTLGSSCDWDRERFTMDEGCNKAVEEVFVKLYEKGYIYKDYRIVNWCPECQTTISDAEVVYEEQAGHFWHINYPIVGSDEMVEIATTRPETMLGDTAVAVNPNDDRYKHLIGKKVILPIVNKEIPVVADEYVDMEFGTGVVKITPAHDPNDFEVGKRHNLEQINVMNDDGTINENGGKYAGMDRYEARKAIVEELKNLGLLVKIEDHVHNVGTHDRCKTTVEPMMKLQWFVRMDEMAKPAIEALKSGQLKFVPERFDKTYLNWLENIRDWCISRQLWWGHRIPAYYCDDCGQIIVARKADAPAKCPKCGSAHIHQDEDTLDTWFSSALWPFSTLGWPQKTEDLDYFYPTDVLVTGYDIIFFWVIRMVFSGIEQTGKVPFHTVLIHGLVRDSQGRKMSKSLGNGIDPLEVIDKYGADALRFTLVTGNAPGNDMRFYWERVEASRNFANKVWNASRFMLMNFEQAGEKGISIDGVQLSDLTQADKWILSKANTLAKEVTDNMDRFELGIAVQKLYDFIWEEFCDWYIEMVKPRLYNDEDTTKAAALWTLKTVLIQVLKLLHPYMPFITEEIFCNVQSEEESIMISSWPVYKEAWNFSEDENAVETIKEAVRGIRNVRAGMNVPPSKKAKVIVVSENEGVRHIFENSRSFFATLAYASEVLVQEDKDGIGDDAVSAVIEGAVIYMPFAELVDIEKEIQRLEKEEERLNKEIKRCSGMLDNPNFVSKAPEAKITAEKEKLEKYTNMLAQVKERLAALN</sequence>
<name>A0A7W8HA25_9FIRM</name>
<dbReference type="FunFam" id="3.40.50.620:FF:000032">
    <property type="entry name" value="Valine--tRNA ligase"/>
    <property type="match status" value="1"/>
</dbReference>
<feature type="short sequence motif" description="'HIGH' region" evidence="12">
    <location>
        <begin position="44"/>
        <end position="54"/>
    </location>
</feature>
<evidence type="ECO:0000256" key="4">
    <source>
        <dbReference type="ARBA" id="ARBA00022598"/>
    </source>
</evidence>
<dbReference type="HAMAP" id="MF_02004">
    <property type="entry name" value="Val_tRNA_synth_type1"/>
    <property type="match status" value="1"/>
</dbReference>
<dbReference type="FunFam" id="1.10.730.10:FF:000014">
    <property type="entry name" value="Valine--tRNA ligase"/>
    <property type="match status" value="1"/>
</dbReference>
<evidence type="ECO:0000256" key="10">
    <source>
        <dbReference type="ARBA" id="ARBA00047552"/>
    </source>
</evidence>
<dbReference type="GO" id="GO:0004832">
    <property type="term" value="F:valine-tRNA ligase activity"/>
    <property type="evidence" value="ECO:0007669"/>
    <property type="project" value="UniProtKB-UniRule"/>
</dbReference>
<dbReference type="Gene3D" id="3.90.740.10">
    <property type="entry name" value="Valyl/Leucyl/Isoleucyl-tRNA synthetase, editing domain"/>
    <property type="match status" value="1"/>
</dbReference>
<comment type="subunit">
    <text evidence="2 12">Monomer.</text>
</comment>
<dbReference type="AlphaFoldDB" id="A0A7W8HA25"/>
<evidence type="ECO:0000256" key="5">
    <source>
        <dbReference type="ARBA" id="ARBA00022741"/>
    </source>
</evidence>
<feature type="short sequence motif" description="'KMSKS' region" evidence="12">
    <location>
        <begin position="525"/>
        <end position="529"/>
    </location>
</feature>
<dbReference type="SUPFAM" id="SSF46589">
    <property type="entry name" value="tRNA-binding arm"/>
    <property type="match status" value="1"/>
</dbReference>
<dbReference type="Pfam" id="PF00133">
    <property type="entry name" value="tRNA-synt_1"/>
    <property type="match status" value="1"/>
</dbReference>
<comment type="subcellular location">
    <subcellularLocation>
        <location evidence="1 12">Cytoplasm</location>
    </subcellularLocation>
</comment>
<dbReference type="InterPro" id="IPR010978">
    <property type="entry name" value="tRNA-bd_arm"/>
</dbReference>
<dbReference type="RefSeq" id="WP_183773282.1">
    <property type="nucleotide sequence ID" value="NZ_JACHFW010000005.1"/>
</dbReference>
<evidence type="ECO:0000256" key="1">
    <source>
        <dbReference type="ARBA" id="ARBA00004496"/>
    </source>
</evidence>
<keyword evidence="17" id="KW-1185">Reference proteome</keyword>
<dbReference type="Pfam" id="PF10458">
    <property type="entry name" value="Val_tRNA-synt_C"/>
    <property type="match status" value="1"/>
</dbReference>
<dbReference type="FunFam" id="3.40.50.620:FF:000098">
    <property type="entry name" value="Valine--tRNA ligase"/>
    <property type="match status" value="1"/>
</dbReference>
<dbReference type="GO" id="GO:0006438">
    <property type="term" value="P:valyl-tRNA aminoacylation"/>
    <property type="evidence" value="ECO:0007669"/>
    <property type="project" value="UniProtKB-UniRule"/>
</dbReference>
<evidence type="ECO:0000259" key="14">
    <source>
        <dbReference type="Pfam" id="PF08264"/>
    </source>
</evidence>
<evidence type="ECO:0000259" key="13">
    <source>
        <dbReference type="Pfam" id="PF00133"/>
    </source>
</evidence>
<dbReference type="PANTHER" id="PTHR11946:SF93">
    <property type="entry name" value="VALINE--TRNA LIGASE, CHLOROPLASTIC_MITOCHONDRIAL 2"/>
    <property type="match status" value="1"/>
</dbReference>
<dbReference type="InterPro" id="IPR013155">
    <property type="entry name" value="M/V/L/I-tRNA-synth_anticd-bd"/>
</dbReference>
<dbReference type="FunFam" id="1.10.287.380:FF:000001">
    <property type="entry name" value="Valine--tRNA ligase"/>
    <property type="match status" value="1"/>
</dbReference>
<dbReference type="Proteomes" id="UP000543642">
    <property type="component" value="Unassembled WGS sequence"/>
</dbReference>
<dbReference type="InterPro" id="IPR002300">
    <property type="entry name" value="aa-tRNA-synth_Ia"/>
</dbReference>
<evidence type="ECO:0000256" key="2">
    <source>
        <dbReference type="ARBA" id="ARBA00011245"/>
    </source>
</evidence>
<evidence type="ECO:0000256" key="8">
    <source>
        <dbReference type="ARBA" id="ARBA00023054"/>
    </source>
</evidence>
<dbReference type="NCBIfam" id="TIGR00422">
    <property type="entry name" value="valS"/>
    <property type="match status" value="1"/>
</dbReference>
<comment type="domain">
    <text evidence="12">The C-terminal coiled-coil domain is crucial for aminoacylation activity.</text>
</comment>
<comment type="caution">
    <text evidence="16">The sequence shown here is derived from an EMBL/GenBank/DDBJ whole genome shotgun (WGS) entry which is preliminary data.</text>
</comment>
<dbReference type="NCBIfam" id="NF004349">
    <property type="entry name" value="PRK05729.1"/>
    <property type="match status" value="1"/>
</dbReference>
<evidence type="ECO:0000259" key="15">
    <source>
        <dbReference type="Pfam" id="PF10458"/>
    </source>
</evidence>
<feature type="domain" description="Valyl-tRNA synthetase tRNA-binding arm" evidence="15">
    <location>
        <begin position="819"/>
        <end position="883"/>
    </location>
</feature>
<protein>
    <recommendedName>
        <fullName evidence="12">Valine--tRNA ligase</fullName>
        <ecNumber evidence="12">6.1.1.9</ecNumber>
    </recommendedName>
    <alternativeName>
        <fullName evidence="12">Valyl-tRNA synthetase</fullName>
        <shortName evidence="12">ValRS</shortName>
    </alternativeName>
</protein>
<evidence type="ECO:0000313" key="17">
    <source>
        <dbReference type="Proteomes" id="UP000543642"/>
    </source>
</evidence>
<dbReference type="InterPro" id="IPR009080">
    <property type="entry name" value="tRNAsynth_Ia_anticodon-bd"/>
</dbReference>
<dbReference type="InterPro" id="IPR033705">
    <property type="entry name" value="Anticodon_Ia_Val"/>
</dbReference>
<dbReference type="Gene3D" id="1.10.730.10">
    <property type="entry name" value="Isoleucyl-tRNA Synthetase, Domain 1"/>
    <property type="match status" value="1"/>
</dbReference>
<keyword evidence="3 12" id="KW-0963">Cytoplasm</keyword>
<dbReference type="EMBL" id="JACHFW010000005">
    <property type="protein sequence ID" value="MBB5264587.1"/>
    <property type="molecule type" value="Genomic_DNA"/>
</dbReference>
<dbReference type="SUPFAM" id="SSF47323">
    <property type="entry name" value="Anticodon-binding domain of a subclass of class I aminoacyl-tRNA synthetases"/>
    <property type="match status" value="1"/>
</dbReference>
<comment type="catalytic activity">
    <reaction evidence="10 12">
        <text>tRNA(Val) + L-valine + ATP = L-valyl-tRNA(Val) + AMP + diphosphate</text>
        <dbReference type="Rhea" id="RHEA:10704"/>
        <dbReference type="Rhea" id="RHEA-COMP:9672"/>
        <dbReference type="Rhea" id="RHEA-COMP:9708"/>
        <dbReference type="ChEBI" id="CHEBI:30616"/>
        <dbReference type="ChEBI" id="CHEBI:33019"/>
        <dbReference type="ChEBI" id="CHEBI:57762"/>
        <dbReference type="ChEBI" id="CHEBI:78442"/>
        <dbReference type="ChEBI" id="CHEBI:78537"/>
        <dbReference type="ChEBI" id="CHEBI:456215"/>
        <dbReference type="EC" id="6.1.1.9"/>
    </reaction>
</comment>
<dbReference type="InterPro" id="IPR019499">
    <property type="entry name" value="Val-tRNA_synth_tRNA-bd"/>
</dbReference>
<keyword evidence="9 12" id="KW-0030">Aminoacyl-tRNA synthetase</keyword>
<dbReference type="Pfam" id="PF08264">
    <property type="entry name" value="Anticodon_1"/>
    <property type="match status" value="1"/>
</dbReference>
<organism evidence="16 17">
    <name type="scientific">Catenibacillus scindens</name>
    <dbReference type="NCBI Taxonomy" id="673271"/>
    <lineage>
        <taxon>Bacteria</taxon>
        <taxon>Bacillati</taxon>
        <taxon>Bacillota</taxon>
        <taxon>Clostridia</taxon>
        <taxon>Lachnospirales</taxon>
        <taxon>Lachnospiraceae</taxon>
        <taxon>Catenibacillus</taxon>
    </lineage>
</organism>
<dbReference type="Gene3D" id="3.40.50.620">
    <property type="entry name" value="HUPs"/>
    <property type="match status" value="2"/>
</dbReference>
<evidence type="ECO:0000256" key="11">
    <source>
        <dbReference type="ARBA" id="ARBA00060830"/>
    </source>
</evidence>
<accession>A0A7W8HA25</accession>
<reference evidence="16 17" key="1">
    <citation type="submission" date="2020-08" db="EMBL/GenBank/DDBJ databases">
        <title>Genomic Encyclopedia of Type Strains, Phase IV (KMG-IV): sequencing the most valuable type-strain genomes for metagenomic binning, comparative biology and taxonomic classification.</title>
        <authorList>
            <person name="Goeker M."/>
        </authorList>
    </citation>
    <scope>NUCLEOTIDE SEQUENCE [LARGE SCALE GENOMIC DNA]</scope>
    <source>
        <strain evidence="16 17">DSM 106146</strain>
    </source>
</reference>
<dbReference type="CDD" id="cd07962">
    <property type="entry name" value="Anticodon_Ia_Val"/>
    <property type="match status" value="1"/>
</dbReference>
<dbReference type="EC" id="6.1.1.9" evidence="12"/>
<evidence type="ECO:0000256" key="6">
    <source>
        <dbReference type="ARBA" id="ARBA00022840"/>
    </source>
</evidence>
<feature type="coiled-coil region" evidence="12">
    <location>
        <begin position="817"/>
        <end position="879"/>
    </location>
</feature>
<feature type="domain" description="Methionyl/Valyl/Leucyl/Isoleucyl-tRNA synthetase anticodon-binding" evidence="14">
    <location>
        <begin position="612"/>
        <end position="759"/>
    </location>
</feature>
<evidence type="ECO:0000256" key="7">
    <source>
        <dbReference type="ARBA" id="ARBA00022917"/>
    </source>
</evidence>
<comment type="function">
    <text evidence="12">Catalyzes the attachment of valine to tRNA(Val). As ValRS can inadvertently accommodate and process structurally similar amino acids such as threonine, to avoid such errors, it has a 'posttransfer' editing activity that hydrolyzes mischarged Thr-tRNA(Val) in a tRNA-dependent manner.</text>
</comment>
<keyword evidence="6 12" id="KW-0067">ATP-binding</keyword>
<dbReference type="FunFam" id="3.90.740.10:FF:000005">
    <property type="entry name" value="Valine--tRNA ligase, mitochondrial"/>
    <property type="match status" value="1"/>
</dbReference>
<dbReference type="InterPro" id="IPR002303">
    <property type="entry name" value="Valyl-tRNA_ligase"/>
</dbReference>
<keyword evidence="8 12" id="KW-0175">Coiled coil</keyword>
<dbReference type="InterPro" id="IPR009008">
    <property type="entry name" value="Val/Leu/Ile-tRNA-synth_edit"/>
</dbReference>
<dbReference type="SUPFAM" id="SSF52374">
    <property type="entry name" value="Nucleotidylyl transferase"/>
    <property type="match status" value="1"/>
</dbReference>
<dbReference type="InterPro" id="IPR014729">
    <property type="entry name" value="Rossmann-like_a/b/a_fold"/>
</dbReference>